<evidence type="ECO:0000259" key="1">
    <source>
        <dbReference type="Pfam" id="PF06985"/>
    </source>
</evidence>
<name>A0AAD9YR79_COLKA</name>
<gene>
    <name evidence="2" type="ORF">CKAH01_12981</name>
</gene>
<keyword evidence="3" id="KW-1185">Reference proteome</keyword>
<dbReference type="Pfam" id="PF26639">
    <property type="entry name" value="Het-6_barrel"/>
    <property type="match status" value="1"/>
</dbReference>
<dbReference type="InterPro" id="IPR010730">
    <property type="entry name" value="HET"/>
</dbReference>
<dbReference type="EMBL" id="VYYT01000041">
    <property type="protein sequence ID" value="KAK2774928.1"/>
    <property type="molecule type" value="Genomic_DNA"/>
</dbReference>
<evidence type="ECO:0000313" key="3">
    <source>
        <dbReference type="Proteomes" id="UP001281614"/>
    </source>
</evidence>
<accession>A0AAD9YR79</accession>
<dbReference type="PANTHER" id="PTHR24148">
    <property type="entry name" value="ANKYRIN REPEAT DOMAIN-CONTAINING PROTEIN 39 HOMOLOG-RELATED"/>
    <property type="match status" value="1"/>
</dbReference>
<proteinExistence type="predicted"/>
<dbReference type="Proteomes" id="UP001281614">
    <property type="component" value="Unassembled WGS sequence"/>
</dbReference>
<dbReference type="AlphaFoldDB" id="A0AAD9YR79"/>
<dbReference type="InterPro" id="IPR052895">
    <property type="entry name" value="HetReg/Transcr_Mod"/>
</dbReference>
<comment type="caution">
    <text evidence="2">The sequence shown here is derived from an EMBL/GenBank/DDBJ whole genome shotgun (WGS) entry which is preliminary data.</text>
</comment>
<reference evidence="2" key="1">
    <citation type="submission" date="2023-02" db="EMBL/GenBank/DDBJ databases">
        <title>Colletotrichum kahawae CIFC_Que2 genome sequencing and assembly.</title>
        <authorList>
            <person name="Baroncelli R."/>
        </authorList>
    </citation>
    <scope>NUCLEOTIDE SEQUENCE</scope>
    <source>
        <strain evidence="2">CIFC_Que2</strain>
    </source>
</reference>
<protein>
    <submittedName>
        <fullName evidence="2">Heterokaryon incompatibility protein</fullName>
    </submittedName>
</protein>
<organism evidence="2 3">
    <name type="scientific">Colletotrichum kahawae</name>
    <name type="common">Coffee berry disease fungus</name>
    <dbReference type="NCBI Taxonomy" id="34407"/>
    <lineage>
        <taxon>Eukaryota</taxon>
        <taxon>Fungi</taxon>
        <taxon>Dikarya</taxon>
        <taxon>Ascomycota</taxon>
        <taxon>Pezizomycotina</taxon>
        <taxon>Sordariomycetes</taxon>
        <taxon>Hypocreomycetidae</taxon>
        <taxon>Glomerellales</taxon>
        <taxon>Glomerellaceae</taxon>
        <taxon>Colletotrichum</taxon>
        <taxon>Colletotrichum gloeosporioides species complex</taxon>
    </lineage>
</organism>
<dbReference type="PANTHER" id="PTHR24148:SF73">
    <property type="entry name" value="HET DOMAIN PROTEIN (AFU_ORTHOLOGUE AFUA_8G01020)"/>
    <property type="match status" value="1"/>
</dbReference>
<feature type="domain" description="Heterokaryon incompatibility" evidence="1">
    <location>
        <begin position="60"/>
        <end position="259"/>
    </location>
</feature>
<evidence type="ECO:0000313" key="2">
    <source>
        <dbReference type="EMBL" id="KAK2774928.1"/>
    </source>
</evidence>
<dbReference type="Pfam" id="PF06985">
    <property type="entry name" value="HET"/>
    <property type="match status" value="1"/>
</dbReference>
<sequence>MILTMSRAEACTVPDQLLYSELPEIQGQHWIRLLCLSPGVEQEPISCDFSEHSLDDAPPYRALSYAWVNEHYVWNEEQDDSAKIVQRFITCNDREILVGANLHLALHRLRGPHQPRFIWVDAICINQKNPQERTQQVLRMKDVYSRSAEVVIWLGGKADMDDMGDEFSVSSGRTTVDFFGDYRDKQKLDFFLAREDRRKIPGVRRDVFGAFCILSLLANGLNASQIEQIRKQTYPAHIVKGLQAITEQSWWHRSWVIQETVVATDAVVWYDNISAPWHMFARAASTYQLENLNTNVESVYSYFGQLTRLSQLVNEIETARTMWWDERQLVTLPSLLRIFRPKGATDPRDKIFAFLGLVQSWESVPHGIMPDYSLAVGDVFLQTTIMLLKLTQSLSVLSGTLCREPSSHMPSWTVDWSSKPDLYETVRLTNAHHYNAASGRSRGDIRLHLGRILEIKGLEVDKVAFVAGESLPLDVEGLGQQWRFVIDDWERLAGGPSGGFWRTLCGDLEYGPDRQLGGEFCRVTDAQWETYASWRDADRFLRKSYRFSVHGIISLRMDSNARKLERSQDTQAKHVFQYSVECASGGRRFFVTSKGRLGTGPPDTKKGDSIAIVEGSRVPWILRTTDSIVACRCRPEILISRCSPGTVFAGAGRCNPDRRYSFRLVGDAYVQGIMDGEIEDPTMQPIFIE</sequence>